<organism evidence="1 2">
    <name type="scientific">Anaeromyxobacter oryzae</name>
    <dbReference type="NCBI Taxonomy" id="2918170"/>
    <lineage>
        <taxon>Bacteria</taxon>
        <taxon>Pseudomonadati</taxon>
        <taxon>Myxococcota</taxon>
        <taxon>Myxococcia</taxon>
        <taxon>Myxococcales</taxon>
        <taxon>Cystobacterineae</taxon>
        <taxon>Anaeromyxobacteraceae</taxon>
        <taxon>Anaeromyxobacter</taxon>
    </lineage>
</organism>
<gene>
    <name evidence="1" type="ORF">AMOR_42850</name>
</gene>
<sequence length="76" mass="7904">MVEGEAVLLDLHGRRIVGLNPVGSFVFGRVDGERSVAALAGEVAARFGVSAERALADVGAFIGELVRRGLVEVTTP</sequence>
<dbReference type="Proteomes" id="UP001162891">
    <property type="component" value="Chromosome"/>
</dbReference>
<protein>
    <recommendedName>
        <fullName evidence="3">Coenzyme PQQ synthesis D</fullName>
    </recommendedName>
</protein>
<dbReference type="InterPro" id="IPR008792">
    <property type="entry name" value="PQQD"/>
</dbReference>
<dbReference type="InterPro" id="IPR041881">
    <property type="entry name" value="PqqD_sf"/>
</dbReference>
<reference evidence="2" key="1">
    <citation type="journal article" date="2022" name="Int. J. Syst. Evol. Microbiol.">
        <title>Anaeromyxobacter oryzae sp. nov., Anaeromyxobacter diazotrophicus sp. nov. and Anaeromyxobacter paludicola sp. nov., isolated from paddy soils.</title>
        <authorList>
            <person name="Itoh H."/>
            <person name="Xu Z."/>
            <person name="Mise K."/>
            <person name="Masuda Y."/>
            <person name="Ushijima N."/>
            <person name="Hayakawa C."/>
            <person name="Shiratori Y."/>
            <person name="Senoo K."/>
        </authorList>
    </citation>
    <scope>NUCLEOTIDE SEQUENCE [LARGE SCALE GENOMIC DNA]</scope>
    <source>
        <strain evidence="2">Red232</strain>
    </source>
</reference>
<evidence type="ECO:0008006" key="3">
    <source>
        <dbReference type="Google" id="ProtNLM"/>
    </source>
</evidence>
<accession>A0ABN6MWA7</accession>
<evidence type="ECO:0000313" key="2">
    <source>
        <dbReference type="Proteomes" id="UP001162891"/>
    </source>
</evidence>
<keyword evidence="2" id="KW-1185">Reference proteome</keyword>
<dbReference type="Gene3D" id="1.10.10.1150">
    <property type="entry name" value="Coenzyme PQQ synthesis protein D (PqqD)"/>
    <property type="match status" value="1"/>
</dbReference>
<evidence type="ECO:0000313" key="1">
    <source>
        <dbReference type="EMBL" id="BDG05289.1"/>
    </source>
</evidence>
<name>A0ABN6MWA7_9BACT</name>
<dbReference type="Pfam" id="PF05402">
    <property type="entry name" value="PqqD"/>
    <property type="match status" value="1"/>
</dbReference>
<dbReference type="EMBL" id="AP025591">
    <property type="protein sequence ID" value="BDG05289.1"/>
    <property type="molecule type" value="Genomic_DNA"/>
</dbReference>
<proteinExistence type="predicted"/>